<accession>V5HI28</accession>
<organism evidence="2">
    <name type="scientific">Ixodes ricinus</name>
    <name type="common">Common tick</name>
    <name type="synonym">Acarus ricinus</name>
    <dbReference type="NCBI Taxonomy" id="34613"/>
    <lineage>
        <taxon>Eukaryota</taxon>
        <taxon>Metazoa</taxon>
        <taxon>Ecdysozoa</taxon>
        <taxon>Arthropoda</taxon>
        <taxon>Chelicerata</taxon>
        <taxon>Arachnida</taxon>
        <taxon>Acari</taxon>
        <taxon>Parasitiformes</taxon>
        <taxon>Ixodida</taxon>
        <taxon>Ixodoidea</taxon>
        <taxon>Ixodidae</taxon>
        <taxon>Ixodinae</taxon>
        <taxon>Ixodes</taxon>
    </lineage>
</organism>
<name>V5HI28_IXORI</name>
<feature type="non-terminal residue" evidence="2">
    <location>
        <position position="170"/>
    </location>
</feature>
<dbReference type="AlphaFoldDB" id="V5HI28"/>
<dbReference type="EMBL" id="GANP01011325">
    <property type="protein sequence ID" value="JAB73143.1"/>
    <property type="molecule type" value="mRNA"/>
</dbReference>
<proteinExistence type="evidence at transcript level"/>
<dbReference type="PANTHER" id="PTHR34153">
    <property type="entry name" value="SI:CH211-262H13.3-RELATED-RELATED"/>
    <property type="match status" value="1"/>
</dbReference>
<protein>
    <recommendedName>
        <fullName evidence="1">DUF4806 domain-containing protein</fullName>
    </recommendedName>
</protein>
<evidence type="ECO:0000313" key="2">
    <source>
        <dbReference type="EMBL" id="JAB73143.1"/>
    </source>
</evidence>
<sequence length="170" mass="19311">VPVFMERILLALNSIKVTQQTHSEYFGLLLRNTEDAPLDPEGLPDLPFSTEQDFVHFDKELEVDKRARLRMRQHMLVQGGDTPKERTTRILRSILSSSVAAEYSWCGAKGKNKFSDLNICKLLCSTLTYRQNLEEAKATKKDIEKAGMSWLRHAAERAAAEKKSMGRKDG</sequence>
<dbReference type="InterPro" id="IPR032071">
    <property type="entry name" value="DUF4806"/>
</dbReference>
<feature type="non-terminal residue" evidence="2">
    <location>
        <position position="1"/>
    </location>
</feature>
<evidence type="ECO:0000259" key="1">
    <source>
        <dbReference type="Pfam" id="PF16064"/>
    </source>
</evidence>
<feature type="domain" description="DUF4806" evidence="1">
    <location>
        <begin position="46"/>
        <end position="119"/>
    </location>
</feature>
<dbReference type="Pfam" id="PF16064">
    <property type="entry name" value="DUF4806"/>
    <property type="match status" value="1"/>
</dbReference>
<reference evidence="2" key="1">
    <citation type="journal article" date="2015" name="Sci. Rep.">
        <title>Tissue- and time-dependent transcription in Ixodes ricinus salivary glands and midguts when blood feeding on the vertebrate host.</title>
        <authorList>
            <person name="Kotsyfakis M."/>
            <person name="Schwarz A."/>
            <person name="Erhart J."/>
            <person name="Ribeiro J.M."/>
        </authorList>
    </citation>
    <scope>NUCLEOTIDE SEQUENCE</scope>
    <source>
        <tissue evidence="2">Salivary gland and midgut</tissue>
    </source>
</reference>
<dbReference type="PANTHER" id="PTHR34153:SF2">
    <property type="entry name" value="SI:CH211-262H13.3-RELATED"/>
    <property type="match status" value="1"/>
</dbReference>